<dbReference type="InterPro" id="IPR050312">
    <property type="entry name" value="IolE/XylAMocC-like"/>
</dbReference>
<proteinExistence type="predicted"/>
<dbReference type="InterPro" id="IPR036237">
    <property type="entry name" value="Xyl_isomerase-like_sf"/>
</dbReference>
<dbReference type="SUPFAM" id="SSF51658">
    <property type="entry name" value="Xylose isomerase-like"/>
    <property type="match status" value="1"/>
</dbReference>
<gene>
    <name evidence="2" type="ORF">VZC37_11450</name>
</gene>
<dbReference type="InterPro" id="IPR013022">
    <property type="entry name" value="Xyl_isomerase-like_TIM-brl"/>
</dbReference>
<name>A0ABU7ME84_9ACTN</name>
<dbReference type="Pfam" id="PF01261">
    <property type="entry name" value="AP_endonuc_2"/>
    <property type="match status" value="1"/>
</dbReference>
<dbReference type="PANTHER" id="PTHR12110">
    <property type="entry name" value="HYDROXYPYRUVATE ISOMERASE"/>
    <property type="match status" value="1"/>
</dbReference>
<keyword evidence="2" id="KW-0413">Isomerase</keyword>
<dbReference type="GO" id="GO:0016853">
    <property type="term" value="F:isomerase activity"/>
    <property type="evidence" value="ECO:0007669"/>
    <property type="project" value="UniProtKB-KW"/>
</dbReference>
<evidence type="ECO:0000259" key="1">
    <source>
        <dbReference type="Pfam" id="PF01261"/>
    </source>
</evidence>
<reference evidence="2 3" key="1">
    <citation type="submission" date="2024-01" db="EMBL/GenBank/DDBJ databases">
        <title>Draft genome sequence of Gordonia sp. LSe1-13.</title>
        <authorList>
            <person name="Suphannarot A."/>
            <person name="Mingma R."/>
        </authorList>
    </citation>
    <scope>NUCLEOTIDE SEQUENCE [LARGE SCALE GENOMIC DNA]</scope>
    <source>
        <strain evidence="2 3">LSe1-13</strain>
    </source>
</reference>
<dbReference type="EMBL" id="JAZDUF010000003">
    <property type="protein sequence ID" value="MEE3850951.1"/>
    <property type="molecule type" value="Genomic_DNA"/>
</dbReference>
<dbReference type="Gene3D" id="3.20.20.150">
    <property type="entry name" value="Divalent-metal-dependent TIM barrel enzymes"/>
    <property type="match status" value="1"/>
</dbReference>
<accession>A0ABU7ME84</accession>
<dbReference type="Proteomes" id="UP001347146">
    <property type="component" value="Unassembled WGS sequence"/>
</dbReference>
<feature type="domain" description="Xylose isomerase-like TIM barrel" evidence="1">
    <location>
        <begin position="36"/>
        <end position="274"/>
    </location>
</feature>
<dbReference type="PANTHER" id="PTHR12110:SF41">
    <property type="entry name" value="INOSOSE DEHYDRATASE"/>
    <property type="match status" value="1"/>
</dbReference>
<sequence>MSTNDIRIAAAPISWGVCEVPGWGHQLSPERVLGEMRELGVTAAETGPEGFLPTSPAELRDTLATYDLRCVGSFVPVVLHRPDHDPAPAVEAVLDRLETSGGDVLVLAAATGVDGYDARPDLSEDEWNALLANVDRLDELARRRGVTAALHPHVGTMIERRDEVYRVLENSSIGLCLDTGHLLIGGTDPLEVTRAYTHRITHAHLKDVKVDLAEQVQRGEITYTDAVAQGMYVPLGAGEAKVGEVVSTLVDAGFDGWYVLEQDTILGDEADGDAAAGNVAVSMSFLRKAAQRPVRA</sequence>
<keyword evidence="3" id="KW-1185">Reference proteome</keyword>
<evidence type="ECO:0000313" key="3">
    <source>
        <dbReference type="Proteomes" id="UP001347146"/>
    </source>
</evidence>
<comment type="caution">
    <text evidence="2">The sequence shown here is derived from an EMBL/GenBank/DDBJ whole genome shotgun (WGS) entry which is preliminary data.</text>
</comment>
<protein>
    <submittedName>
        <fullName evidence="2">Sugar phosphate isomerase/epimerase</fullName>
    </submittedName>
</protein>
<organism evidence="2 3">
    <name type="scientific">Gordonia sesuvii</name>
    <dbReference type="NCBI Taxonomy" id="3116777"/>
    <lineage>
        <taxon>Bacteria</taxon>
        <taxon>Bacillati</taxon>
        <taxon>Actinomycetota</taxon>
        <taxon>Actinomycetes</taxon>
        <taxon>Mycobacteriales</taxon>
        <taxon>Gordoniaceae</taxon>
        <taxon>Gordonia</taxon>
    </lineage>
</organism>
<dbReference type="RefSeq" id="WP_330432626.1">
    <property type="nucleotide sequence ID" value="NZ_JAZDUF010000003.1"/>
</dbReference>
<evidence type="ECO:0000313" key="2">
    <source>
        <dbReference type="EMBL" id="MEE3850951.1"/>
    </source>
</evidence>